<feature type="compositionally biased region" description="Basic and acidic residues" evidence="1">
    <location>
        <begin position="130"/>
        <end position="148"/>
    </location>
</feature>
<sequence>MLLTCVSCRSLGAALGFTVNILEVWSSNGGSSRARASVRTLISFISEDGGKLVPSEDVTQKLQSEAAAVRAELVKVFGEGLHFEVEIEPEGPASSQPAIIALGVLLALSMLGLIVAVALIIRFKRSQKHEQDSDKESFDMERNAEGHTNKSLNGAEASEQTREQENAAEDGGTDGDSVRFKANAQWKNEERDGEESRTTL</sequence>
<dbReference type="AlphaFoldDB" id="A0AAD6ABM1"/>
<keyword evidence="2" id="KW-0812">Transmembrane</keyword>
<dbReference type="EMBL" id="JAPTMU010000098">
    <property type="protein sequence ID" value="KAJ4921878.1"/>
    <property type="molecule type" value="Genomic_DNA"/>
</dbReference>
<evidence type="ECO:0000256" key="1">
    <source>
        <dbReference type="SAM" id="MobiDB-lite"/>
    </source>
</evidence>
<feature type="compositionally biased region" description="Basic and acidic residues" evidence="1">
    <location>
        <begin position="187"/>
        <end position="200"/>
    </location>
</feature>
<keyword evidence="2" id="KW-0472">Membrane</keyword>
<evidence type="ECO:0000313" key="4">
    <source>
        <dbReference type="EMBL" id="KAJ4921878.1"/>
    </source>
</evidence>
<evidence type="ECO:0000256" key="3">
    <source>
        <dbReference type="SAM" id="SignalP"/>
    </source>
</evidence>
<reference evidence="4" key="1">
    <citation type="submission" date="2022-11" db="EMBL/GenBank/DDBJ databases">
        <title>Chromosome-level genome of Pogonophryne albipinna.</title>
        <authorList>
            <person name="Jo E."/>
        </authorList>
    </citation>
    <scope>NUCLEOTIDE SEQUENCE</scope>
    <source>
        <strain evidence="4">SGF0006</strain>
        <tissue evidence="4">Muscle</tissue>
    </source>
</reference>
<comment type="caution">
    <text evidence="4">The sequence shown here is derived from an EMBL/GenBank/DDBJ whole genome shotgun (WGS) entry which is preliminary data.</text>
</comment>
<evidence type="ECO:0000256" key="2">
    <source>
        <dbReference type="SAM" id="Phobius"/>
    </source>
</evidence>
<proteinExistence type="predicted"/>
<evidence type="ECO:0000313" key="5">
    <source>
        <dbReference type="Proteomes" id="UP001219934"/>
    </source>
</evidence>
<keyword evidence="3" id="KW-0732">Signal</keyword>
<keyword evidence="5" id="KW-1185">Reference proteome</keyword>
<protein>
    <submittedName>
        <fullName evidence="4">Uncharacterized protein</fullName>
    </submittedName>
</protein>
<organism evidence="4 5">
    <name type="scientific">Pogonophryne albipinna</name>
    <dbReference type="NCBI Taxonomy" id="1090488"/>
    <lineage>
        <taxon>Eukaryota</taxon>
        <taxon>Metazoa</taxon>
        <taxon>Chordata</taxon>
        <taxon>Craniata</taxon>
        <taxon>Vertebrata</taxon>
        <taxon>Euteleostomi</taxon>
        <taxon>Actinopterygii</taxon>
        <taxon>Neopterygii</taxon>
        <taxon>Teleostei</taxon>
        <taxon>Neoteleostei</taxon>
        <taxon>Acanthomorphata</taxon>
        <taxon>Eupercaria</taxon>
        <taxon>Perciformes</taxon>
        <taxon>Notothenioidei</taxon>
        <taxon>Pogonophryne</taxon>
    </lineage>
</organism>
<feature type="chain" id="PRO_5041906470" evidence="3">
    <location>
        <begin position="17"/>
        <end position="200"/>
    </location>
</feature>
<feature type="signal peptide" evidence="3">
    <location>
        <begin position="1"/>
        <end position="16"/>
    </location>
</feature>
<keyword evidence="2" id="KW-1133">Transmembrane helix</keyword>
<gene>
    <name evidence="4" type="ORF">JOQ06_022021</name>
</gene>
<dbReference type="Proteomes" id="UP001219934">
    <property type="component" value="Unassembled WGS sequence"/>
</dbReference>
<feature type="transmembrane region" description="Helical" evidence="2">
    <location>
        <begin position="98"/>
        <end position="121"/>
    </location>
</feature>
<accession>A0AAD6ABM1</accession>
<feature type="region of interest" description="Disordered" evidence="1">
    <location>
        <begin position="130"/>
        <end position="200"/>
    </location>
</feature>
<name>A0AAD6ABM1_9TELE</name>